<proteinExistence type="predicted"/>
<dbReference type="EMBL" id="JAPDRP010000019">
    <property type="protein sequence ID" value="KAJ9639334.1"/>
    <property type="molecule type" value="Genomic_DNA"/>
</dbReference>
<keyword evidence="2" id="KW-1185">Reference proteome</keyword>
<evidence type="ECO:0000313" key="2">
    <source>
        <dbReference type="Proteomes" id="UP001172680"/>
    </source>
</evidence>
<name>A0ACC2YVS6_9PEZI</name>
<organism evidence="1 2">
    <name type="scientific">Coniosporium tulheliwenetii</name>
    <dbReference type="NCBI Taxonomy" id="3383036"/>
    <lineage>
        <taxon>Eukaryota</taxon>
        <taxon>Fungi</taxon>
        <taxon>Dikarya</taxon>
        <taxon>Ascomycota</taxon>
        <taxon>Pezizomycotina</taxon>
        <taxon>Dothideomycetes</taxon>
        <taxon>Dothideomycetes incertae sedis</taxon>
        <taxon>Coniosporium</taxon>
    </lineage>
</organism>
<dbReference type="Proteomes" id="UP001172680">
    <property type="component" value="Unassembled WGS sequence"/>
</dbReference>
<sequence>MSTNDRQYELVLLGATGYTGKLCAEHITQCLPTDLRWAVAGRNHKKLAAVVEELKSLNPNREPPAIEIAELNEEDLDSLAKKTQLLVTSVGPYMFYGEPAVKACANNGTHYVDCTGETPWVRDMIQKYHDTAKANGTIMIPQCGIDSVPADITAWVLVECLRRKLSVATAEVILSLHVMNTRPSGGTLLTVFSLFDNYSLKSIGSALKPFSLSPVQPDSPARPMPWTTKLLGIRTVPDLGVLTDNPQAAPDTTIVHRSWGLYDGGRYYGPRFRFSAWMRARNAFTGVLWHFALSIGMTLLVLPPVRWLLKKLVFQPGDGPSKEASKHDYLEYRAIGVADEEQGRRAGAEFKYQGNGYYLTGLLMAEAAMVILRGGENQARKMGGGIVTPATLGEEYVERLLGAKVGISARLIDE</sequence>
<evidence type="ECO:0000313" key="1">
    <source>
        <dbReference type="EMBL" id="KAJ9639334.1"/>
    </source>
</evidence>
<reference evidence="1" key="1">
    <citation type="submission" date="2022-10" db="EMBL/GenBank/DDBJ databases">
        <title>Culturing micro-colonial fungi from biological soil crusts in the Mojave desert and describing Neophaeococcomyces mojavensis, and introducing the new genera and species Taxawa tesnikishii.</title>
        <authorList>
            <person name="Kurbessoian T."/>
            <person name="Stajich J.E."/>
        </authorList>
    </citation>
    <scope>NUCLEOTIDE SEQUENCE</scope>
    <source>
        <strain evidence="1">JES_115</strain>
    </source>
</reference>
<accession>A0ACC2YVS6</accession>
<comment type="caution">
    <text evidence="1">The sequence shown here is derived from an EMBL/GenBank/DDBJ whole genome shotgun (WGS) entry which is preliminary data.</text>
</comment>
<protein>
    <submittedName>
        <fullName evidence="1">Uncharacterized protein</fullName>
    </submittedName>
</protein>
<gene>
    <name evidence="1" type="ORF">H2199_006367</name>
</gene>